<dbReference type="InterPro" id="IPR030678">
    <property type="entry name" value="Peptide/Ni-bd"/>
</dbReference>
<protein>
    <submittedName>
        <fullName evidence="6">ABC-type transport system, substrate-binding protein</fullName>
    </submittedName>
</protein>
<dbReference type="InterPro" id="IPR039424">
    <property type="entry name" value="SBP_5"/>
</dbReference>
<organism evidence="6 7">
    <name type="scientific">Acinetobacter apis</name>
    <dbReference type="NCBI Taxonomy" id="1229165"/>
    <lineage>
        <taxon>Bacteria</taxon>
        <taxon>Pseudomonadati</taxon>
        <taxon>Pseudomonadota</taxon>
        <taxon>Gammaproteobacteria</taxon>
        <taxon>Moraxellales</taxon>
        <taxon>Moraxellaceae</taxon>
        <taxon>Acinetobacter</taxon>
    </lineage>
</organism>
<evidence type="ECO:0000256" key="4">
    <source>
        <dbReference type="ARBA" id="ARBA00022729"/>
    </source>
</evidence>
<reference evidence="7" key="1">
    <citation type="submission" date="2017-06" db="EMBL/GenBank/DDBJ databases">
        <authorList>
            <person name="Varghese N."/>
            <person name="Submissions S."/>
        </authorList>
    </citation>
    <scope>NUCLEOTIDE SEQUENCE [LARGE SCALE GENOMIC DNA]</scope>
    <source>
        <strain evidence="7">ANC 5114</strain>
    </source>
</reference>
<dbReference type="GO" id="GO:0015833">
    <property type="term" value="P:peptide transport"/>
    <property type="evidence" value="ECO:0007669"/>
    <property type="project" value="TreeGrafter"/>
</dbReference>
<dbReference type="SUPFAM" id="SSF53850">
    <property type="entry name" value="Periplasmic binding protein-like II"/>
    <property type="match status" value="1"/>
</dbReference>
<dbReference type="Pfam" id="PF00496">
    <property type="entry name" value="SBP_bac_5"/>
    <property type="match status" value="1"/>
</dbReference>
<dbReference type="PIRSF" id="PIRSF002741">
    <property type="entry name" value="MppA"/>
    <property type="match status" value="1"/>
</dbReference>
<name>A0A217EDZ9_9GAMM</name>
<dbReference type="GO" id="GO:0030288">
    <property type="term" value="C:outer membrane-bounded periplasmic space"/>
    <property type="evidence" value="ECO:0007669"/>
    <property type="project" value="UniProtKB-ARBA"/>
</dbReference>
<feature type="domain" description="Solute-binding protein family 5" evidence="5">
    <location>
        <begin position="95"/>
        <end position="530"/>
    </location>
</feature>
<evidence type="ECO:0000259" key="5">
    <source>
        <dbReference type="Pfam" id="PF00496"/>
    </source>
</evidence>
<keyword evidence="7" id="KW-1185">Reference proteome</keyword>
<dbReference type="Gene3D" id="3.10.105.10">
    <property type="entry name" value="Dipeptide-binding Protein, Domain 3"/>
    <property type="match status" value="1"/>
</dbReference>
<evidence type="ECO:0000256" key="3">
    <source>
        <dbReference type="ARBA" id="ARBA00022448"/>
    </source>
</evidence>
<dbReference type="GO" id="GO:1904680">
    <property type="term" value="F:peptide transmembrane transporter activity"/>
    <property type="evidence" value="ECO:0007669"/>
    <property type="project" value="TreeGrafter"/>
</dbReference>
<sequence length="614" mass="69043">MKFEMNLKSAWQSFKRNPVHQYKKTVLSSLLIGHLACFTAQTIHAADPGKTIHSYFIASETGFDPVATSDVYSAVINNSIFETLYSYDYLARPLKLVPETAAALPEISADGLTYTIKIKPGIYFSDDPAFNGKKRELTSYDYAYSLKRLVDPALRSPNSWLIEGKFIGLDKVVEQARKTNAFDYKAPIAGIQTPDKYTLVLKMNEKDYNLPMILAHGPTAAVAHEVIDKYKNAQGIAMGHPIGTGPYVLNKWVPSSRIILKASPSYRGFIWDYKSNDFNDRKIIAEMTGKKMPQIDTVDIQIIEEAQSQWLAFKQKQLDWVNLSAGIAGNVIENGELKPEYKKLGMTLSGQPGLSAYYAFWNLKDPVVGGLTTEKIALRRAMAMAFSKEKYRNIVLKGIDTVLRFPIPPNVVGYDESVKSSIPYSVRAANLLLDQYNYKKGADGYRTLPNGKPLTITYSMTSSTANVATAEFWQRSLQEIGIRFKTKTMQFPDYLRAQKQCSVQMGTQGWVADYPDGDNFLQLFYGPNINSSNFNCAQIPEFDALYRKSKTLSAGAERQDLYLKMARILERYTPSISTTTPYTNTVVQPYIQGFKSHPMTSAYWIYIDTNAAKK</sequence>
<dbReference type="Proteomes" id="UP000243463">
    <property type="component" value="Unassembled WGS sequence"/>
</dbReference>
<proteinExistence type="inferred from homology"/>
<dbReference type="InterPro" id="IPR000914">
    <property type="entry name" value="SBP_5_dom"/>
</dbReference>
<evidence type="ECO:0000256" key="2">
    <source>
        <dbReference type="ARBA" id="ARBA00005695"/>
    </source>
</evidence>
<dbReference type="AlphaFoldDB" id="A0A217EDZ9"/>
<keyword evidence="3" id="KW-0813">Transport</keyword>
<dbReference type="EMBL" id="FZLN01000001">
    <property type="protein sequence ID" value="SNQ28396.1"/>
    <property type="molecule type" value="Genomic_DNA"/>
</dbReference>
<comment type="subcellular location">
    <subcellularLocation>
        <location evidence="1">Cell envelope</location>
    </subcellularLocation>
</comment>
<comment type="similarity">
    <text evidence="2">Belongs to the bacterial solute-binding protein 5 family.</text>
</comment>
<dbReference type="Gene3D" id="3.40.190.10">
    <property type="entry name" value="Periplasmic binding protein-like II"/>
    <property type="match status" value="1"/>
</dbReference>
<dbReference type="PANTHER" id="PTHR30290">
    <property type="entry name" value="PERIPLASMIC BINDING COMPONENT OF ABC TRANSPORTER"/>
    <property type="match status" value="1"/>
</dbReference>
<dbReference type="Gene3D" id="3.90.76.10">
    <property type="entry name" value="Dipeptide-binding Protein, Domain 1"/>
    <property type="match status" value="1"/>
</dbReference>
<keyword evidence="4" id="KW-0732">Signal</keyword>
<evidence type="ECO:0000313" key="6">
    <source>
        <dbReference type="EMBL" id="SNQ28396.1"/>
    </source>
</evidence>
<dbReference type="GO" id="GO:0043190">
    <property type="term" value="C:ATP-binding cassette (ABC) transporter complex"/>
    <property type="evidence" value="ECO:0007669"/>
    <property type="project" value="InterPro"/>
</dbReference>
<gene>
    <name evidence="6" type="ORF">SAMN05444584_0315</name>
</gene>
<evidence type="ECO:0000313" key="7">
    <source>
        <dbReference type="Proteomes" id="UP000243463"/>
    </source>
</evidence>
<accession>A0A217EDZ9</accession>
<evidence type="ECO:0000256" key="1">
    <source>
        <dbReference type="ARBA" id="ARBA00004196"/>
    </source>
</evidence>
<dbReference type="PANTHER" id="PTHR30290:SF10">
    <property type="entry name" value="PERIPLASMIC OLIGOPEPTIDE-BINDING PROTEIN-RELATED"/>
    <property type="match status" value="1"/>
</dbReference>